<comment type="caution">
    <text evidence="9">The sequence shown here is derived from an EMBL/GenBank/DDBJ whole genome shotgun (WGS) entry which is preliminary data.</text>
</comment>
<dbReference type="PROSITE" id="PS00630">
    <property type="entry name" value="IMP_2"/>
    <property type="match status" value="1"/>
</dbReference>
<dbReference type="InterPro" id="IPR050725">
    <property type="entry name" value="CysQ/Inositol_MonoPase"/>
</dbReference>
<keyword evidence="4" id="KW-0479">Metal-binding</keyword>
<dbReference type="InterPro" id="IPR000760">
    <property type="entry name" value="Inositol_monophosphatase-like"/>
</dbReference>
<evidence type="ECO:0000256" key="3">
    <source>
        <dbReference type="ARBA" id="ARBA00013106"/>
    </source>
</evidence>
<gene>
    <name evidence="9" type="ORF">JYT19_01145</name>
</gene>
<name>A0ABS3AWX5_9FIRM</name>
<comment type="catalytic activity">
    <reaction evidence="2">
        <text>adenosine 3',5'-bisphosphate + H2O = AMP + phosphate</text>
        <dbReference type="Rhea" id="RHEA:10040"/>
        <dbReference type="ChEBI" id="CHEBI:15377"/>
        <dbReference type="ChEBI" id="CHEBI:43474"/>
        <dbReference type="ChEBI" id="CHEBI:58343"/>
        <dbReference type="ChEBI" id="CHEBI:456215"/>
        <dbReference type="EC" id="3.1.3.7"/>
    </reaction>
</comment>
<proteinExistence type="predicted"/>
<evidence type="ECO:0000256" key="4">
    <source>
        <dbReference type="ARBA" id="ARBA00022723"/>
    </source>
</evidence>
<dbReference type="EMBL" id="JAFITA010000023">
    <property type="protein sequence ID" value="MBN4077496.1"/>
    <property type="molecule type" value="Genomic_DNA"/>
</dbReference>
<dbReference type="CDD" id="cd01638">
    <property type="entry name" value="CysQ"/>
    <property type="match status" value="1"/>
</dbReference>
<accession>A0ABS3AWX5</accession>
<evidence type="ECO:0000256" key="6">
    <source>
        <dbReference type="ARBA" id="ARBA00041694"/>
    </source>
</evidence>
<protein>
    <recommendedName>
        <fullName evidence="3">inositol-phosphate phosphatase</fullName>
        <ecNumber evidence="3">3.1.3.25</ecNumber>
    </recommendedName>
    <alternativeName>
        <fullName evidence="6">3'(2'),5-bisphosphonucleoside 3'(2')-phosphohydrolase</fullName>
    </alternativeName>
    <alternativeName>
        <fullName evidence="8">3'-phosphoadenosine 5'-phosphate phosphatase</fullName>
    </alternativeName>
    <alternativeName>
        <fullName evidence="7">DPNPase</fullName>
    </alternativeName>
</protein>
<dbReference type="Pfam" id="PF00459">
    <property type="entry name" value="Inositol_P"/>
    <property type="match status" value="1"/>
</dbReference>
<dbReference type="PROSITE" id="PS00629">
    <property type="entry name" value="IMP_1"/>
    <property type="match status" value="1"/>
</dbReference>
<dbReference type="Gene3D" id="3.30.540.10">
    <property type="entry name" value="Fructose-1,6-Bisphosphatase, subunit A, domain 1"/>
    <property type="match status" value="1"/>
</dbReference>
<keyword evidence="10" id="KW-1185">Reference proteome</keyword>
<dbReference type="PANTHER" id="PTHR43028:SF5">
    <property type="entry name" value="3'(2'),5'-BISPHOSPHATE NUCLEOTIDASE 1"/>
    <property type="match status" value="1"/>
</dbReference>
<dbReference type="PRINTS" id="PR00377">
    <property type="entry name" value="IMPHPHTASES"/>
</dbReference>
<evidence type="ECO:0000256" key="8">
    <source>
        <dbReference type="ARBA" id="ARBA00044544"/>
    </source>
</evidence>
<comment type="catalytic activity">
    <reaction evidence="1">
        <text>a myo-inositol phosphate + H2O = myo-inositol + phosphate</text>
        <dbReference type="Rhea" id="RHEA:24056"/>
        <dbReference type="ChEBI" id="CHEBI:15377"/>
        <dbReference type="ChEBI" id="CHEBI:17268"/>
        <dbReference type="ChEBI" id="CHEBI:43474"/>
        <dbReference type="ChEBI" id="CHEBI:84139"/>
        <dbReference type="EC" id="3.1.3.25"/>
    </reaction>
</comment>
<organism evidence="9 10">
    <name type="scientific">Sulfobacillus acidophilus</name>
    <dbReference type="NCBI Taxonomy" id="53633"/>
    <lineage>
        <taxon>Bacteria</taxon>
        <taxon>Bacillati</taxon>
        <taxon>Bacillota</taxon>
        <taxon>Clostridia</taxon>
        <taxon>Eubacteriales</taxon>
        <taxon>Clostridiales Family XVII. Incertae Sedis</taxon>
        <taxon>Sulfobacillus</taxon>
    </lineage>
</organism>
<reference evidence="9" key="1">
    <citation type="submission" date="2021-02" db="EMBL/GenBank/DDBJ databases">
        <title>Activity-based single-cell genomes from oceanic crustal fluid captures similar information to metagenomic and metatranscriptomic surveys with orders of magnitude less sampling.</title>
        <authorList>
            <person name="D'Angelo T.S."/>
            <person name="Orcutt B.N."/>
        </authorList>
    </citation>
    <scope>NUCLEOTIDE SEQUENCE [LARGE SCALE GENOMIC DNA]</scope>
    <source>
        <strain evidence="9">AH-315-E05</strain>
    </source>
</reference>
<evidence type="ECO:0000313" key="9">
    <source>
        <dbReference type="EMBL" id="MBN4077496.1"/>
    </source>
</evidence>
<dbReference type="SUPFAM" id="SSF56655">
    <property type="entry name" value="Carbohydrate phosphatase"/>
    <property type="match status" value="1"/>
</dbReference>
<sequence>MNLKKELSVAKELAKEAGKVILNLQNTTKVSFKANGEGPVTEADLEADKIIYKGLKKVFQDDQIITEESYLTGTVIPKKGRLWLIDPIDGTSDYIRGGSDFACMIGLIIDGIPRLGVIFQPKTNSLWWGLNARGLSNAQFKTQAQKIAAGSEIIDLNIENKELKNQGPIVAVSKSHPTIFIDFVMHELKATKVIKKGSVGLKIALIAEGKADFYLIGTRKIKLWDTCAPAAILLAAGGVIKTVFGENLEFSNEVSHGVHIYASTRSCEAFVKAPLEAAIAQWKKAKKG</sequence>
<keyword evidence="5" id="KW-0460">Magnesium</keyword>
<evidence type="ECO:0000256" key="5">
    <source>
        <dbReference type="ARBA" id="ARBA00022842"/>
    </source>
</evidence>
<dbReference type="EC" id="3.1.3.25" evidence="3"/>
<evidence type="ECO:0000256" key="7">
    <source>
        <dbReference type="ARBA" id="ARBA00042530"/>
    </source>
</evidence>
<dbReference type="InterPro" id="IPR020583">
    <property type="entry name" value="Inositol_monoP_metal-BS"/>
</dbReference>
<dbReference type="InterPro" id="IPR020550">
    <property type="entry name" value="Inositol_monophosphatase_CS"/>
</dbReference>
<dbReference type="PANTHER" id="PTHR43028">
    <property type="entry name" value="3'(2'),5'-BISPHOSPHATE NUCLEOTIDASE 1"/>
    <property type="match status" value="1"/>
</dbReference>
<dbReference type="Proteomes" id="UP000765003">
    <property type="component" value="Unassembled WGS sequence"/>
</dbReference>
<evidence type="ECO:0000256" key="2">
    <source>
        <dbReference type="ARBA" id="ARBA00001625"/>
    </source>
</evidence>
<dbReference type="Gene3D" id="3.40.190.80">
    <property type="match status" value="1"/>
</dbReference>
<evidence type="ECO:0000256" key="1">
    <source>
        <dbReference type="ARBA" id="ARBA00001033"/>
    </source>
</evidence>
<evidence type="ECO:0000313" key="10">
    <source>
        <dbReference type="Proteomes" id="UP000765003"/>
    </source>
</evidence>